<gene>
    <name evidence="1" type="ORF">EW146_g4852</name>
</gene>
<dbReference type="Proteomes" id="UP000310158">
    <property type="component" value="Unassembled WGS sequence"/>
</dbReference>
<evidence type="ECO:0000313" key="1">
    <source>
        <dbReference type="EMBL" id="THH15659.1"/>
    </source>
</evidence>
<dbReference type="PANTHER" id="PTHR33266:SF1">
    <property type="entry name" value="F-BOX DOMAIN-CONTAINING PROTEIN"/>
    <property type="match status" value="1"/>
</dbReference>
<name>A0A4S4LTA9_9AGAM</name>
<protein>
    <submittedName>
        <fullName evidence="1">Uncharacterized protein</fullName>
    </submittedName>
</protein>
<organism evidence="1 2">
    <name type="scientific">Bondarzewia mesenterica</name>
    <dbReference type="NCBI Taxonomy" id="1095465"/>
    <lineage>
        <taxon>Eukaryota</taxon>
        <taxon>Fungi</taxon>
        <taxon>Dikarya</taxon>
        <taxon>Basidiomycota</taxon>
        <taxon>Agaricomycotina</taxon>
        <taxon>Agaricomycetes</taxon>
        <taxon>Russulales</taxon>
        <taxon>Bondarzewiaceae</taxon>
        <taxon>Bondarzewia</taxon>
    </lineage>
</organism>
<evidence type="ECO:0000313" key="2">
    <source>
        <dbReference type="Proteomes" id="UP000310158"/>
    </source>
</evidence>
<dbReference type="AlphaFoldDB" id="A0A4S4LTA9"/>
<accession>A0A4S4LTA9</accession>
<keyword evidence="2" id="KW-1185">Reference proteome</keyword>
<dbReference type="OrthoDB" id="107110at2759"/>
<sequence>MLPQIEPEDISPNLHARFDRRIVLLLQIDNKWHDDWLDIGPQDPLTDSMLPQLICVIAKTSDKNVQGYRQLEQAQSLLENNPALKEALRKVWSAQSFAKIRSAVLLRSPPSPPDEKFKQRGRIEKSELTDYHVLLLETVNDMKINGRGYDYSNTVTILQSSGTGKSRMVDELAALVFTIPFNLRAQLETEVLAFPPPDDNVRDHLLKQCDIYDAVRVHYDVFFLRLFTTVRERLQLLLGQRTLSYETLTREWREHLRSDKFPAAREDLYNNVIAEATDKFLNNVRQKHEPTWTKGGFTSLDEHAARRLAIEELQILLRVIDPSWEMGEVCARPVQIVFYFDEAHELVQKKAPKNYYDKTLYDVLLSVFNDFLPFPVFAIFLSIIPHIAYFAPHRTKYDPRVLHKAVACSPRLPKPPSTARQTSPSYPLSSSVLKTARSKLICDTDVEKFFDGSGAAARLAVADVRLCLDYEPRRQQNQMVVAELVASHMRMAYSVLKHGEYLRSGYSSEPLLAEAAAIQLQHWRTTRRTILIETLQYHVENGLLDLGERGEVVASPRYGGLFEDSIAQQILDSRPDNIADGLIFREAFKDARVRFTHFAKLGDSSVASTDGLFAAFVRGMAFIARTGQAVVDFLIPVLLRNELLREEVMTVILVQVKRRETAGSAAAYDIKAEDISFFSTSDPFIEDRRPYCTIVMELCVQPAIPEYGSKAKKQARIFRPHDDTQKSPSGVDIKQAGVARGELRSADEAQTKVHPRYNIYAYGCSGTVYQEIMPEDKNIYAFLLASRDFLSEQTRTDERAVAAVRRLKPSWTVGKECFHWIQNTSLGDAVDEEEAEGIVISQYES</sequence>
<reference evidence="1 2" key="1">
    <citation type="submission" date="2019-02" db="EMBL/GenBank/DDBJ databases">
        <title>Genome sequencing of the rare red list fungi Bondarzewia mesenterica.</title>
        <authorList>
            <person name="Buettner E."/>
            <person name="Kellner H."/>
        </authorList>
    </citation>
    <scope>NUCLEOTIDE SEQUENCE [LARGE SCALE GENOMIC DNA]</scope>
    <source>
        <strain evidence="1 2">DSM 108281</strain>
    </source>
</reference>
<comment type="caution">
    <text evidence="1">The sequence shown here is derived from an EMBL/GenBank/DDBJ whole genome shotgun (WGS) entry which is preliminary data.</text>
</comment>
<proteinExistence type="predicted"/>
<dbReference type="EMBL" id="SGPL01000198">
    <property type="protein sequence ID" value="THH15659.1"/>
    <property type="molecule type" value="Genomic_DNA"/>
</dbReference>
<dbReference type="PANTHER" id="PTHR33266">
    <property type="entry name" value="CHROMOSOME 15, WHOLE GENOME SHOTGUN SEQUENCE"/>
    <property type="match status" value="1"/>
</dbReference>